<sequence length="182" mass="20782">MLTLAKFIHNDNPQSTNLLITRTLGKFGVLHRESVAKMPHKPKANEWWYCEVVSETGAGTERGCWVLRPTRKIGIVERDGFRENDITYLLPNMYTYKRVGNVLMLYPQRAGPNWICPNSMRQHLMHRHRTAGAYRVNTVMVVTEFWVTVESVPARVVAVRVVIPLTVLSKTYAPVPKVPAVI</sequence>
<protein>
    <submittedName>
        <fullName evidence="1">Uncharacterized protein</fullName>
    </submittedName>
</protein>
<organism evidence="1">
    <name type="scientific">marine sediment metagenome</name>
    <dbReference type="NCBI Taxonomy" id="412755"/>
    <lineage>
        <taxon>unclassified sequences</taxon>
        <taxon>metagenomes</taxon>
        <taxon>ecological metagenomes</taxon>
    </lineage>
</organism>
<comment type="caution">
    <text evidence="1">The sequence shown here is derived from an EMBL/GenBank/DDBJ whole genome shotgun (WGS) entry which is preliminary data.</text>
</comment>
<dbReference type="EMBL" id="LAZR01013359">
    <property type="protein sequence ID" value="KKM22323.1"/>
    <property type="molecule type" value="Genomic_DNA"/>
</dbReference>
<dbReference type="AlphaFoldDB" id="A0A0F9KJH8"/>
<proteinExistence type="predicted"/>
<reference evidence="1" key="1">
    <citation type="journal article" date="2015" name="Nature">
        <title>Complex archaea that bridge the gap between prokaryotes and eukaryotes.</title>
        <authorList>
            <person name="Spang A."/>
            <person name="Saw J.H."/>
            <person name="Jorgensen S.L."/>
            <person name="Zaremba-Niedzwiedzka K."/>
            <person name="Martijn J."/>
            <person name="Lind A.E."/>
            <person name="van Eijk R."/>
            <person name="Schleper C."/>
            <person name="Guy L."/>
            <person name="Ettema T.J."/>
        </authorList>
    </citation>
    <scope>NUCLEOTIDE SEQUENCE</scope>
</reference>
<name>A0A0F9KJH8_9ZZZZ</name>
<evidence type="ECO:0000313" key="1">
    <source>
        <dbReference type="EMBL" id="KKM22323.1"/>
    </source>
</evidence>
<accession>A0A0F9KJH8</accession>
<gene>
    <name evidence="1" type="ORF">LCGC14_1626490</name>
</gene>